<dbReference type="Proteomes" id="UP001189429">
    <property type="component" value="Unassembled WGS sequence"/>
</dbReference>
<evidence type="ECO:0000313" key="2">
    <source>
        <dbReference type="EMBL" id="CAK0822062.1"/>
    </source>
</evidence>
<organism evidence="2 3">
    <name type="scientific">Prorocentrum cordatum</name>
    <dbReference type="NCBI Taxonomy" id="2364126"/>
    <lineage>
        <taxon>Eukaryota</taxon>
        <taxon>Sar</taxon>
        <taxon>Alveolata</taxon>
        <taxon>Dinophyceae</taxon>
        <taxon>Prorocentrales</taxon>
        <taxon>Prorocentraceae</taxon>
        <taxon>Prorocentrum</taxon>
    </lineage>
</organism>
<comment type="caution">
    <text evidence="2">The sequence shown here is derived from an EMBL/GenBank/DDBJ whole genome shotgun (WGS) entry which is preliminary data.</text>
</comment>
<name>A0ABN9RY72_9DINO</name>
<feature type="region of interest" description="Disordered" evidence="1">
    <location>
        <begin position="17"/>
        <end position="84"/>
    </location>
</feature>
<evidence type="ECO:0000256" key="1">
    <source>
        <dbReference type="SAM" id="MobiDB-lite"/>
    </source>
</evidence>
<reference evidence="2" key="1">
    <citation type="submission" date="2023-10" db="EMBL/GenBank/DDBJ databases">
        <authorList>
            <person name="Chen Y."/>
            <person name="Shah S."/>
            <person name="Dougan E. K."/>
            <person name="Thang M."/>
            <person name="Chan C."/>
        </authorList>
    </citation>
    <scope>NUCLEOTIDE SEQUENCE [LARGE SCALE GENOMIC DNA]</scope>
</reference>
<feature type="compositionally biased region" description="Polar residues" evidence="1">
    <location>
        <begin position="380"/>
        <end position="389"/>
    </location>
</feature>
<feature type="compositionally biased region" description="Polar residues" evidence="1">
    <location>
        <begin position="19"/>
        <end position="29"/>
    </location>
</feature>
<proteinExistence type="predicted"/>
<protein>
    <submittedName>
        <fullName evidence="2">Uncharacterized protein</fullName>
    </submittedName>
</protein>
<sequence length="411" mass="42547">MNDVSTWLLLTIEAAEQRAQASAPPQCTSALGDPCTGGGQLDAPSGAPGAGGGRPEAVSDKGARAASHPLAPTRTLGAAEEQEPELAGLVGARSSCGGHSGRCRGAARSGHHGASALAAFGRFAEGAPGGPAHRAHSAAAVVGAPERPGRQALPRGGAPARPRRQALSGTYAGYERRGDGLPRRAEALAVPVHFRLDGDEKDSDEDCPSVAEMPDVLTAWWHDFLRGSLRVAGSVSQRRMAVERSASAAPGFTPELRGCSISAPGGIIISDSDLECHVRPGPRSSDSNCDSQASDLARFGAMQSTPQADAIQHEEPWSSLRGHPREHDVPLGDSLLSSAPTFAPGTSMQGNVRQAQGAALPDVFNSTQNGTRGNTAKGITIQSQWTSSPRAKRRQAHLRQIEGPATAQRPS</sequence>
<feature type="region of interest" description="Disordered" evidence="1">
    <location>
        <begin position="366"/>
        <end position="411"/>
    </location>
</feature>
<evidence type="ECO:0000313" key="3">
    <source>
        <dbReference type="Proteomes" id="UP001189429"/>
    </source>
</evidence>
<dbReference type="EMBL" id="CAUYUJ010007814">
    <property type="protein sequence ID" value="CAK0822062.1"/>
    <property type="molecule type" value="Genomic_DNA"/>
</dbReference>
<accession>A0ABN9RY72</accession>
<gene>
    <name evidence="2" type="ORF">PCOR1329_LOCUS23172</name>
</gene>
<keyword evidence="3" id="KW-1185">Reference proteome</keyword>